<reference evidence="1" key="1">
    <citation type="submission" date="2021-01" db="EMBL/GenBank/DDBJ databases">
        <title>Phytophthora aleatoria, a newly-described species from Pinus radiata is distinct from Phytophthora cactorum isolates based on comparative genomics.</title>
        <authorList>
            <person name="Mcdougal R."/>
            <person name="Panda P."/>
            <person name="Williams N."/>
            <person name="Studholme D.J."/>
        </authorList>
    </citation>
    <scope>NUCLEOTIDE SEQUENCE</scope>
    <source>
        <strain evidence="1">NZFS 4037</strain>
    </source>
</reference>
<dbReference type="AlphaFoldDB" id="A0A8J5ILV8"/>
<accession>A0A8J5ILV8</accession>
<organism evidence="1 2">
    <name type="scientific">Phytophthora aleatoria</name>
    <dbReference type="NCBI Taxonomy" id="2496075"/>
    <lineage>
        <taxon>Eukaryota</taxon>
        <taxon>Sar</taxon>
        <taxon>Stramenopiles</taxon>
        <taxon>Oomycota</taxon>
        <taxon>Peronosporomycetes</taxon>
        <taxon>Peronosporales</taxon>
        <taxon>Peronosporaceae</taxon>
        <taxon>Phytophthora</taxon>
    </lineage>
</organism>
<gene>
    <name evidence="1" type="ORF">JG688_00013674</name>
</gene>
<keyword evidence="2" id="KW-1185">Reference proteome</keyword>
<comment type="caution">
    <text evidence="1">The sequence shown here is derived from an EMBL/GenBank/DDBJ whole genome shotgun (WGS) entry which is preliminary data.</text>
</comment>
<dbReference type="EMBL" id="JAENGY010001188">
    <property type="protein sequence ID" value="KAG6951581.1"/>
    <property type="molecule type" value="Genomic_DNA"/>
</dbReference>
<protein>
    <submittedName>
        <fullName evidence="1">Uncharacterized protein</fullName>
    </submittedName>
</protein>
<name>A0A8J5ILV8_9STRA</name>
<evidence type="ECO:0000313" key="1">
    <source>
        <dbReference type="EMBL" id="KAG6951581.1"/>
    </source>
</evidence>
<dbReference type="Proteomes" id="UP000709295">
    <property type="component" value="Unassembled WGS sequence"/>
</dbReference>
<sequence length="96" mass="11163">MNVGAHWVAIFIDRTKRFARCSTLFSRTATTRMWRKVFDDGANSRFERSSTLRENRVVHAARRKLLRGVVLSSAILEMLIANATWDDCIYQLLPYL</sequence>
<evidence type="ECO:0000313" key="2">
    <source>
        <dbReference type="Proteomes" id="UP000709295"/>
    </source>
</evidence>
<proteinExistence type="predicted"/>